<dbReference type="SUPFAM" id="SSF53706">
    <property type="entry name" value="Formate dehydrogenase/DMSO reductase, domains 1-3"/>
    <property type="match status" value="1"/>
</dbReference>
<keyword evidence="3 8" id="KW-0732">Signal</keyword>
<dbReference type="InterPro" id="IPR006311">
    <property type="entry name" value="TAT_signal"/>
</dbReference>
<proteinExistence type="inferred from homology"/>
<dbReference type="SMART" id="SM00926">
    <property type="entry name" value="Molybdop_Fe4S4"/>
    <property type="match status" value="1"/>
</dbReference>
<protein>
    <submittedName>
        <fullName evidence="11">Molybdopterin dinucleotide-binding protein</fullName>
    </submittedName>
</protein>
<keyword evidence="2" id="KW-0479">Metal-binding</keyword>
<dbReference type="PROSITE" id="PS51669">
    <property type="entry name" value="4FE4S_MOW_BIS_MGD"/>
    <property type="match status" value="1"/>
</dbReference>
<feature type="region of interest" description="Disordered" evidence="7">
    <location>
        <begin position="515"/>
        <end position="547"/>
    </location>
</feature>
<evidence type="ECO:0000256" key="3">
    <source>
        <dbReference type="ARBA" id="ARBA00022729"/>
    </source>
</evidence>
<dbReference type="Gene3D" id="3.40.50.740">
    <property type="match status" value="2"/>
</dbReference>
<comment type="caution">
    <text evidence="11">The sequence shown here is derived from an EMBL/GenBank/DDBJ whole genome shotgun (WGS) entry which is preliminary data.</text>
</comment>
<reference evidence="10 12" key="1">
    <citation type="journal article" date="2018" name="Elife">
        <title>Discovery and characterization of a prevalent human gut bacterial enzyme sufficient for the inactivation of a family of plant toxins.</title>
        <authorList>
            <person name="Koppel N."/>
            <person name="Bisanz J.E."/>
            <person name="Pandelia M.E."/>
            <person name="Turnbaugh P.J."/>
            <person name="Balskus E.P."/>
        </authorList>
    </citation>
    <scope>NUCLEOTIDE SEQUENCE [LARGE SCALE GENOMIC DNA]</scope>
    <source>
        <strain evidence="10 12">DSM 16107</strain>
    </source>
</reference>
<dbReference type="PROSITE" id="PS51318">
    <property type="entry name" value="TAT"/>
    <property type="match status" value="1"/>
</dbReference>
<keyword evidence="12" id="KW-1185">Reference proteome</keyword>
<feature type="domain" description="4Fe-4S Mo/W bis-MGD-type" evidence="9">
    <location>
        <begin position="45"/>
        <end position="102"/>
    </location>
</feature>
<dbReference type="EMBL" id="QICC01000056">
    <property type="protein sequence ID" value="RNM40945.1"/>
    <property type="molecule type" value="Genomic_DNA"/>
</dbReference>
<evidence type="ECO:0000313" key="12">
    <source>
        <dbReference type="Proteomes" id="UP000253817"/>
    </source>
</evidence>
<sequence length="1102" mass="123668">MGQLTLTRRSFMKTMAVTGAAASLATVAEPMQALGETVSATAGEVKRIRSCCRACGKVECGVWVTVQDGKVIKVEGDESAPQSRGHCCSKSQSSVQALYHPDRLRFPVKRTNPKGEDDPGWVRITLDEAFELCGEKLSEIKAKYGGESIFVMCGTSRVWSLGPYQGMKQLFGTPNAHLAYQVCKGPRHFGGILTDEMGSPWMEVEAEPSVYVQWGTACEYSNYDSTNRTVTDVAHRATKHIVVDPRMTPLGKEADIWLPLRPGTDGALALSWLNWIIENEAYDDTMVRRWSNATFLFVEDKPWLTEGWLAEGNGGVEMKTRLLTEADLKEDGKYQRFMVWDEANERLTYWDAELSRWEGEEHRIPTTGTWIEHPYKPLVADAWLPDQSSFADPATEPDRFPDGSEECNPKGLPKKPALLPGAVEVTLRDGSVHQARTVWDAFHEMTSTYSMEKTEEITGVPADRSEEAVRTWTTRVNPLHGNGGLHFQLATDQNGNSIQNIRALQIMSCITGNSDEPAGNRGSSKAQFDGNPGRSNMQAGAPYGDAAKTWEGRDVDLEGLAKKMQDFVQYLIDNDSPLAERYGNKVPTDAEALVIAKRMGGAFRTSQAWPNPTTVFERQANEVDAERFPLNRYWARWADANTIWDGCLDNNVPYQLHAGVCQSGDFMNMGNIDVAWEALTKLDFFTDINLWFCPNNGNADVIFPCYHWLEVDTTRVSQGAGGFFGCGCAAVEAPGECIYDPDWNVGMYKAMGVPWNTKDESAEPSDLFNFGEKTDYRWPSRSRVLKDNVDQWKTAEFPDGPTWEQAKEHFQEHGWMDCRDWHPERWGTYRRHEMGWRRQQGGFNLYPLVDDHPGFMTPSGLIEIWSIVCEAYLGDEDKFPVYREPTNSPVTTPEYFDAGMVDQIDASKLLNDDYPASLQEHADATFLMTTGARQPVYFHSEHRQLPWCRELWPAPRLEMNPNDAARLGLEQGDWVWIESPWGKVREVLDLYYGISKGVVNANHAWWYPEMDTASHGFEQVNINCVMDPYGQDVVCGAATMRSVPVLVYKATAENSPHGNPQPCDPDGNPVICDASDPRLKEWMGTGMRARVQGEDAWTGEGA</sequence>
<reference evidence="11" key="3">
    <citation type="journal article" date="2019" name="Microbiol. Resour. Announc.">
        <title>Draft Genome Sequences of Type Strains of Gordonibacter faecihominis, Paraeggerthella hongkongensis, Parvibacter caecicola,Slackia equolifaciens, Slackia faecicanis, and Slackia isoflavoniconvertens.</title>
        <authorList>
            <person name="Danylec N."/>
            <person name="Stoll D.A."/>
            <person name="Dotsch A."/>
            <person name="Huch M."/>
        </authorList>
    </citation>
    <scope>NUCLEOTIDE SEQUENCE</scope>
    <source>
        <strain evidence="11">DSM 16107</strain>
    </source>
</reference>
<accession>A0A3N0IVH4</accession>
<evidence type="ECO:0000256" key="2">
    <source>
        <dbReference type="ARBA" id="ARBA00022723"/>
    </source>
</evidence>
<dbReference type="Gene3D" id="3.40.228.10">
    <property type="entry name" value="Dimethylsulfoxide Reductase, domain 2"/>
    <property type="match status" value="2"/>
</dbReference>
<evidence type="ECO:0000313" key="11">
    <source>
        <dbReference type="EMBL" id="RNM40945.1"/>
    </source>
</evidence>
<evidence type="ECO:0000256" key="6">
    <source>
        <dbReference type="ARBA" id="ARBA00023014"/>
    </source>
</evidence>
<dbReference type="GO" id="GO:0043546">
    <property type="term" value="F:molybdopterin cofactor binding"/>
    <property type="evidence" value="ECO:0007669"/>
    <property type="project" value="InterPro"/>
</dbReference>
<dbReference type="Gene3D" id="2.40.40.20">
    <property type="match status" value="1"/>
</dbReference>
<name>A0A3N0IVH4_9ACTN</name>
<dbReference type="GO" id="GO:0051536">
    <property type="term" value="F:iron-sulfur cluster binding"/>
    <property type="evidence" value="ECO:0007669"/>
    <property type="project" value="UniProtKB-KW"/>
</dbReference>
<evidence type="ECO:0000259" key="9">
    <source>
        <dbReference type="PROSITE" id="PS51669"/>
    </source>
</evidence>
<evidence type="ECO:0000256" key="4">
    <source>
        <dbReference type="ARBA" id="ARBA00023002"/>
    </source>
</evidence>
<gene>
    <name evidence="10" type="ORF">C1876_14945</name>
    <name evidence="11" type="ORF">DMP09_12030</name>
</gene>
<evidence type="ECO:0000256" key="8">
    <source>
        <dbReference type="SAM" id="SignalP"/>
    </source>
</evidence>
<evidence type="ECO:0000256" key="7">
    <source>
        <dbReference type="SAM" id="MobiDB-lite"/>
    </source>
</evidence>
<dbReference type="InterPro" id="IPR050612">
    <property type="entry name" value="Prok_Mopterin_Oxidored"/>
</dbReference>
<dbReference type="InterPro" id="IPR019546">
    <property type="entry name" value="TAT_signal_bac_arc"/>
</dbReference>
<dbReference type="Gene3D" id="2.20.25.90">
    <property type="entry name" value="ADC-like domains"/>
    <property type="match status" value="1"/>
</dbReference>
<dbReference type="SUPFAM" id="SSF50692">
    <property type="entry name" value="ADC-like"/>
    <property type="match status" value="1"/>
</dbReference>
<reference evidence="13" key="2">
    <citation type="submission" date="2018-05" db="EMBL/GenBank/DDBJ databases">
        <title>Genome Sequencing of selected type strains of the family Eggerthellaceae.</title>
        <authorList>
            <person name="Danylec N."/>
            <person name="Stoll D.A."/>
            <person name="Doetsch A."/>
            <person name="Huch M."/>
        </authorList>
    </citation>
    <scope>NUCLEOTIDE SEQUENCE [LARGE SCALE GENOMIC DNA]</scope>
    <source>
        <strain evidence="13">DSM 16107</strain>
    </source>
</reference>
<organism evidence="11 13">
    <name type="scientific">Eggerthella sinensis</name>
    <dbReference type="NCBI Taxonomy" id="242230"/>
    <lineage>
        <taxon>Bacteria</taxon>
        <taxon>Bacillati</taxon>
        <taxon>Actinomycetota</taxon>
        <taxon>Coriobacteriia</taxon>
        <taxon>Eggerthellales</taxon>
        <taxon>Eggerthellaceae</taxon>
        <taxon>Eggerthella</taxon>
    </lineage>
</organism>
<dbReference type="NCBIfam" id="TIGR01409">
    <property type="entry name" value="TAT_signal_seq"/>
    <property type="match status" value="1"/>
</dbReference>
<dbReference type="Pfam" id="PF04879">
    <property type="entry name" value="Molybdop_Fe4S4"/>
    <property type="match status" value="1"/>
</dbReference>
<evidence type="ECO:0000313" key="10">
    <source>
        <dbReference type="EMBL" id="RDB66034.1"/>
    </source>
</evidence>
<dbReference type="Proteomes" id="UP000270112">
    <property type="component" value="Unassembled WGS sequence"/>
</dbReference>
<dbReference type="Pfam" id="PF00384">
    <property type="entry name" value="Molybdopterin"/>
    <property type="match status" value="1"/>
</dbReference>
<evidence type="ECO:0000256" key="1">
    <source>
        <dbReference type="ARBA" id="ARBA00010312"/>
    </source>
</evidence>
<feature type="region of interest" description="Disordered" evidence="7">
    <location>
        <begin position="388"/>
        <end position="416"/>
    </location>
</feature>
<comment type="similarity">
    <text evidence="1">Belongs to the prokaryotic molybdopterin-containing oxidoreductase family.</text>
</comment>
<dbReference type="InterPro" id="IPR037949">
    <property type="entry name" value="MopB_CT_Acetylene-hydratase"/>
</dbReference>
<dbReference type="PANTHER" id="PTHR43742">
    <property type="entry name" value="TRIMETHYLAMINE-N-OXIDE REDUCTASE"/>
    <property type="match status" value="1"/>
</dbReference>
<dbReference type="AlphaFoldDB" id="A0A3N0IVH4"/>
<dbReference type="CDD" id="cd02781">
    <property type="entry name" value="MopB_CT_Acetylene-hydratase"/>
    <property type="match status" value="1"/>
</dbReference>
<dbReference type="OrthoDB" id="3169077at2"/>
<keyword evidence="6" id="KW-0411">Iron-sulfur</keyword>
<dbReference type="InterPro" id="IPR006656">
    <property type="entry name" value="Mopterin_OxRdtase"/>
</dbReference>
<dbReference type="InterPro" id="IPR006657">
    <property type="entry name" value="MoPterin_dinucl-bd_dom"/>
</dbReference>
<dbReference type="GO" id="GO:0046872">
    <property type="term" value="F:metal ion binding"/>
    <property type="evidence" value="ECO:0007669"/>
    <property type="project" value="UniProtKB-KW"/>
</dbReference>
<dbReference type="InterPro" id="IPR006963">
    <property type="entry name" value="Mopterin_OxRdtase_4Fe-4S_dom"/>
</dbReference>
<feature type="chain" id="PRO_5039301752" evidence="8">
    <location>
        <begin position="29"/>
        <end position="1102"/>
    </location>
</feature>
<feature type="signal peptide" evidence="8">
    <location>
        <begin position="1"/>
        <end position="28"/>
    </location>
</feature>
<dbReference type="Pfam" id="PF01568">
    <property type="entry name" value="Molydop_binding"/>
    <property type="match status" value="1"/>
</dbReference>
<dbReference type="InterPro" id="IPR009010">
    <property type="entry name" value="Asp_de-COase-like_dom_sf"/>
</dbReference>
<dbReference type="EMBL" id="PPTT01000033">
    <property type="protein sequence ID" value="RDB66034.1"/>
    <property type="molecule type" value="Genomic_DNA"/>
</dbReference>
<dbReference type="GO" id="GO:0016491">
    <property type="term" value="F:oxidoreductase activity"/>
    <property type="evidence" value="ECO:0007669"/>
    <property type="project" value="UniProtKB-KW"/>
</dbReference>
<keyword evidence="5" id="KW-0408">Iron</keyword>
<dbReference type="GO" id="GO:0018818">
    <property type="term" value="F:acetylene hydratase activity"/>
    <property type="evidence" value="ECO:0007669"/>
    <property type="project" value="InterPro"/>
</dbReference>
<evidence type="ECO:0000313" key="13">
    <source>
        <dbReference type="Proteomes" id="UP000270112"/>
    </source>
</evidence>
<keyword evidence="4" id="KW-0560">Oxidoreductase</keyword>
<dbReference type="RefSeq" id="WP_114547521.1">
    <property type="nucleotide sequence ID" value="NZ_PPTT01000033.1"/>
</dbReference>
<evidence type="ECO:0000256" key="5">
    <source>
        <dbReference type="ARBA" id="ARBA00023004"/>
    </source>
</evidence>
<dbReference type="Proteomes" id="UP000253817">
    <property type="component" value="Unassembled WGS sequence"/>
</dbReference>